<keyword evidence="3" id="KW-1185">Reference proteome</keyword>
<dbReference type="Proteomes" id="UP000245207">
    <property type="component" value="Unassembled WGS sequence"/>
</dbReference>
<proteinExistence type="predicted"/>
<dbReference type="Pfam" id="PF03108">
    <property type="entry name" value="DBD_Tnp_Mut"/>
    <property type="match status" value="1"/>
</dbReference>
<accession>A0A2U1NJR3</accession>
<protein>
    <submittedName>
        <fullName evidence="2">MULE transposase domain-containing protein</fullName>
    </submittedName>
</protein>
<comment type="caution">
    <text evidence="2">The sequence shown here is derived from an EMBL/GenBank/DDBJ whole genome shotgun (WGS) entry which is preliminary data.</text>
</comment>
<dbReference type="InterPro" id="IPR004332">
    <property type="entry name" value="Transposase_MuDR"/>
</dbReference>
<dbReference type="PANTHER" id="PTHR31973">
    <property type="entry name" value="POLYPROTEIN, PUTATIVE-RELATED"/>
    <property type="match status" value="1"/>
</dbReference>
<feature type="domain" description="Transposase MuDR plant" evidence="1">
    <location>
        <begin position="165"/>
        <end position="235"/>
    </location>
</feature>
<reference evidence="2 3" key="1">
    <citation type="journal article" date="2018" name="Mol. Plant">
        <title>The genome of Artemisia annua provides insight into the evolution of Asteraceae family and artemisinin biosynthesis.</title>
        <authorList>
            <person name="Shen Q."/>
            <person name="Zhang L."/>
            <person name="Liao Z."/>
            <person name="Wang S."/>
            <person name="Yan T."/>
            <person name="Shi P."/>
            <person name="Liu M."/>
            <person name="Fu X."/>
            <person name="Pan Q."/>
            <person name="Wang Y."/>
            <person name="Lv Z."/>
            <person name="Lu X."/>
            <person name="Zhang F."/>
            <person name="Jiang W."/>
            <person name="Ma Y."/>
            <person name="Chen M."/>
            <person name="Hao X."/>
            <person name="Li L."/>
            <person name="Tang Y."/>
            <person name="Lv G."/>
            <person name="Zhou Y."/>
            <person name="Sun X."/>
            <person name="Brodelius P.E."/>
            <person name="Rose J.K.C."/>
            <person name="Tang K."/>
        </authorList>
    </citation>
    <scope>NUCLEOTIDE SEQUENCE [LARGE SCALE GENOMIC DNA]</scope>
    <source>
        <strain evidence="3">cv. Huhao1</strain>
        <tissue evidence="2">Leaf</tissue>
    </source>
</reference>
<dbReference type="STRING" id="35608.A0A2U1NJR3"/>
<evidence type="ECO:0000259" key="1">
    <source>
        <dbReference type="Pfam" id="PF03108"/>
    </source>
</evidence>
<dbReference type="AlphaFoldDB" id="A0A2U1NJR3"/>
<evidence type="ECO:0000313" key="2">
    <source>
        <dbReference type="EMBL" id="PWA73742.1"/>
    </source>
</evidence>
<dbReference type="OrthoDB" id="1747431at2759"/>
<gene>
    <name evidence="2" type="ORF">CTI12_AA258020</name>
</gene>
<dbReference type="PANTHER" id="PTHR31973:SF195">
    <property type="entry name" value="MUDR FAMILY TRANSPOSASE"/>
    <property type="match status" value="1"/>
</dbReference>
<evidence type="ECO:0000313" key="3">
    <source>
        <dbReference type="Proteomes" id="UP000245207"/>
    </source>
</evidence>
<name>A0A2U1NJR3_ARTAN</name>
<organism evidence="2 3">
    <name type="scientific">Artemisia annua</name>
    <name type="common">Sweet wormwood</name>
    <dbReference type="NCBI Taxonomy" id="35608"/>
    <lineage>
        <taxon>Eukaryota</taxon>
        <taxon>Viridiplantae</taxon>
        <taxon>Streptophyta</taxon>
        <taxon>Embryophyta</taxon>
        <taxon>Tracheophyta</taxon>
        <taxon>Spermatophyta</taxon>
        <taxon>Magnoliopsida</taxon>
        <taxon>eudicotyledons</taxon>
        <taxon>Gunneridae</taxon>
        <taxon>Pentapetalae</taxon>
        <taxon>asterids</taxon>
        <taxon>campanulids</taxon>
        <taxon>Asterales</taxon>
        <taxon>Asteraceae</taxon>
        <taxon>Asteroideae</taxon>
        <taxon>Anthemideae</taxon>
        <taxon>Artemisiinae</taxon>
        <taxon>Artemisia</taxon>
    </lineage>
</organism>
<dbReference type="EMBL" id="PKPP01002685">
    <property type="protein sequence ID" value="PWA73742.1"/>
    <property type="molecule type" value="Genomic_DNA"/>
</dbReference>
<sequence length="311" mass="35693">MCYEEFIDLVYAHVGVERASFKVNISLYYQFQGISKISLIRSDESLDTIYFLAEKDENYWGQVRVEVEKISHGQPKNSVTVDVLGNLRGLVQTHDDRFENDDDIRVNEPQINEGNSESLSNVEDASKHNVKRIQLLEDGGDTGDDGMAEFEDSDNSDIWSESLNKIRVGMQFESNLQVKKAITLWSIAQHREFKVMESKSSMWTAKCKSLEQEEAPHCEWYVRAITKKNKSMWQITRWVDHNCIGSCIGNNNRNLNSATIASLILETVEKDVSCLAKKIQADIKKRLNVDISYDKAWNGRRKAICKTRKIN</sequence>